<protein>
    <submittedName>
        <fullName evidence="9">PTS mannose/fructose/sorbose transporter subunit IIB</fullName>
    </submittedName>
</protein>
<evidence type="ECO:0000256" key="2">
    <source>
        <dbReference type="ARBA" id="ARBA00022448"/>
    </source>
</evidence>
<evidence type="ECO:0000256" key="6">
    <source>
        <dbReference type="ARBA" id="ARBA00022683"/>
    </source>
</evidence>
<dbReference type="PROSITE" id="PS51101">
    <property type="entry name" value="PTS_EIIB_TYPE_4"/>
    <property type="match status" value="1"/>
</dbReference>
<organism evidence="9 10">
    <name type="scientific">Kibdelosporangium aridum</name>
    <dbReference type="NCBI Taxonomy" id="2030"/>
    <lineage>
        <taxon>Bacteria</taxon>
        <taxon>Bacillati</taxon>
        <taxon>Actinomycetota</taxon>
        <taxon>Actinomycetes</taxon>
        <taxon>Pseudonocardiales</taxon>
        <taxon>Pseudonocardiaceae</taxon>
        <taxon>Kibdelosporangium</taxon>
    </lineage>
</organism>
<reference evidence="9 10" key="1">
    <citation type="submission" date="2018-05" db="EMBL/GenBank/DDBJ databases">
        <title>Evolution of GPA BGCs.</title>
        <authorList>
            <person name="Waglechner N."/>
            <person name="Wright G.D."/>
        </authorList>
    </citation>
    <scope>NUCLEOTIDE SEQUENCE [LARGE SCALE GENOMIC DNA]</scope>
    <source>
        <strain evidence="9 10">A82846</strain>
    </source>
</reference>
<dbReference type="InterPro" id="IPR004720">
    <property type="entry name" value="PTS_IIB_sorbose-sp"/>
</dbReference>
<dbReference type="Pfam" id="PF03830">
    <property type="entry name" value="PTSIIB_sorb"/>
    <property type="match status" value="1"/>
</dbReference>
<proteinExistence type="predicted"/>
<dbReference type="OrthoDB" id="9788818at2"/>
<comment type="caution">
    <text evidence="9">The sequence shown here is derived from an EMBL/GenBank/DDBJ whole genome shotgun (WGS) entry which is preliminary data.</text>
</comment>
<keyword evidence="4" id="KW-0762">Sugar transport</keyword>
<feature type="domain" description="PTS EIIB type-4" evidence="8">
    <location>
        <begin position="1"/>
        <end position="161"/>
    </location>
</feature>
<dbReference type="GO" id="GO:0016301">
    <property type="term" value="F:kinase activity"/>
    <property type="evidence" value="ECO:0007669"/>
    <property type="project" value="UniProtKB-KW"/>
</dbReference>
<evidence type="ECO:0000313" key="9">
    <source>
        <dbReference type="EMBL" id="RSM64006.1"/>
    </source>
</evidence>
<dbReference type="EMBL" id="QHKI01000101">
    <property type="protein sequence ID" value="RSM64006.1"/>
    <property type="molecule type" value="Genomic_DNA"/>
</dbReference>
<dbReference type="Proteomes" id="UP000287547">
    <property type="component" value="Unassembled WGS sequence"/>
</dbReference>
<dbReference type="InterPro" id="IPR036667">
    <property type="entry name" value="PTS_IIB_sorbose-sp_sf"/>
</dbReference>
<keyword evidence="5" id="KW-0808">Transferase</keyword>
<evidence type="ECO:0000313" key="10">
    <source>
        <dbReference type="Proteomes" id="UP000287547"/>
    </source>
</evidence>
<accession>A0A428Y8Q8</accession>
<comment type="subcellular location">
    <subcellularLocation>
        <location evidence="1">Cytoplasm</location>
    </subcellularLocation>
</comment>
<dbReference type="GO" id="GO:0009401">
    <property type="term" value="P:phosphoenolpyruvate-dependent sugar phosphotransferase system"/>
    <property type="evidence" value="ECO:0007669"/>
    <property type="project" value="UniProtKB-KW"/>
</dbReference>
<evidence type="ECO:0000256" key="7">
    <source>
        <dbReference type="ARBA" id="ARBA00022777"/>
    </source>
</evidence>
<keyword evidence="7" id="KW-0418">Kinase</keyword>
<keyword evidence="3" id="KW-0963">Cytoplasm</keyword>
<evidence type="ECO:0000256" key="1">
    <source>
        <dbReference type="ARBA" id="ARBA00004496"/>
    </source>
</evidence>
<sequence>MSRVHLRIDDRLIHGQVTVVWTGQLGVEHIVVANDEVAADDIQRMLLPQAARGLPTSVLKVGEVQAWCRDHDDLRVLVIAKHPEDAFELLRGGLDVSEVVVGNAAARPGEQTTRLTRWVAVTAGQARTYRELADSGTRFVCRLMPTDKGSDLVSLLGKKGL</sequence>
<evidence type="ECO:0000259" key="8">
    <source>
        <dbReference type="PROSITE" id="PS51101"/>
    </source>
</evidence>
<evidence type="ECO:0000256" key="5">
    <source>
        <dbReference type="ARBA" id="ARBA00022679"/>
    </source>
</evidence>
<dbReference type="Gene3D" id="3.40.35.10">
    <property type="entry name" value="Phosphotransferase system, sorbose subfamily IIB component"/>
    <property type="match status" value="1"/>
</dbReference>
<dbReference type="RefSeq" id="WP_037271373.1">
    <property type="nucleotide sequence ID" value="NZ_QHKI01000101.1"/>
</dbReference>
<dbReference type="GO" id="GO:0005737">
    <property type="term" value="C:cytoplasm"/>
    <property type="evidence" value="ECO:0007669"/>
    <property type="project" value="UniProtKB-SubCell"/>
</dbReference>
<gene>
    <name evidence="9" type="ORF">DMH04_52070</name>
</gene>
<keyword evidence="2" id="KW-0813">Transport</keyword>
<dbReference type="GO" id="GO:0008982">
    <property type="term" value="F:protein-N(PI)-phosphohistidine-sugar phosphotransferase activity"/>
    <property type="evidence" value="ECO:0007669"/>
    <property type="project" value="InterPro"/>
</dbReference>
<evidence type="ECO:0000256" key="4">
    <source>
        <dbReference type="ARBA" id="ARBA00022597"/>
    </source>
</evidence>
<dbReference type="SUPFAM" id="SSF52728">
    <property type="entry name" value="PTS IIb component"/>
    <property type="match status" value="1"/>
</dbReference>
<keyword evidence="6" id="KW-0598">Phosphotransferase system</keyword>
<name>A0A428Y8Q8_KIBAR</name>
<dbReference type="AlphaFoldDB" id="A0A428Y8Q8"/>
<evidence type="ECO:0000256" key="3">
    <source>
        <dbReference type="ARBA" id="ARBA00022490"/>
    </source>
</evidence>